<dbReference type="Pfam" id="PF04360">
    <property type="entry name" value="Serglycin"/>
    <property type="match status" value="1"/>
</dbReference>
<gene>
    <name evidence="3" type="primary">SRGN</name>
</gene>
<sequence>MQVTRENLLSFKRIFLAFTLILLIGNSAQGAPLTKARYQRLRCHPDSKAANCIEEAGPLFDYVPGAASKIQAPRASPYLLNKHQEEFDSSLFGEQELGSGVEVTSGAELEAGSGIVNDPDYYDIILNQIASGSE</sequence>
<dbReference type="InParanoid" id="A0A6P8QU72"/>
<evidence type="ECO:0000313" key="3">
    <source>
        <dbReference type="RefSeq" id="XP_033799455.1"/>
    </source>
</evidence>
<dbReference type="FunCoup" id="A0A6P8QU72">
    <property type="interactions" value="126"/>
</dbReference>
<organism evidence="2 3">
    <name type="scientific">Geotrypetes seraphini</name>
    <name type="common">Gaboon caecilian</name>
    <name type="synonym">Caecilia seraphini</name>
    <dbReference type="NCBI Taxonomy" id="260995"/>
    <lineage>
        <taxon>Eukaryota</taxon>
        <taxon>Metazoa</taxon>
        <taxon>Chordata</taxon>
        <taxon>Craniata</taxon>
        <taxon>Vertebrata</taxon>
        <taxon>Euteleostomi</taxon>
        <taxon>Amphibia</taxon>
        <taxon>Gymnophiona</taxon>
        <taxon>Geotrypetes</taxon>
    </lineage>
</organism>
<keyword evidence="2" id="KW-1185">Reference proteome</keyword>
<dbReference type="OrthoDB" id="9884289at2759"/>
<evidence type="ECO:0000256" key="1">
    <source>
        <dbReference type="SAM" id="SignalP"/>
    </source>
</evidence>
<feature type="chain" id="PRO_5028111148" evidence="1">
    <location>
        <begin position="31"/>
        <end position="134"/>
    </location>
</feature>
<evidence type="ECO:0000313" key="2">
    <source>
        <dbReference type="Proteomes" id="UP000515159"/>
    </source>
</evidence>
<reference evidence="3" key="1">
    <citation type="submission" date="2025-08" db="UniProtKB">
        <authorList>
            <consortium name="RefSeq"/>
        </authorList>
    </citation>
    <scope>IDENTIFICATION</scope>
</reference>
<protein>
    <submittedName>
        <fullName evidence="3">Serglycin</fullName>
    </submittedName>
</protein>
<dbReference type="KEGG" id="gsh:117360020"/>
<dbReference type="AlphaFoldDB" id="A0A6P8QU72"/>
<name>A0A6P8QU72_GEOSA</name>
<keyword evidence="1" id="KW-0732">Signal</keyword>
<dbReference type="Proteomes" id="UP000515159">
    <property type="component" value="Chromosome 4"/>
</dbReference>
<feature type="signal peptide" evidence="1">
    <location>
        <begin position="1"/>
        <end position="30"/>
    </location>
</feature>
<dbReference type="InterPro" id="IPR007455">
    <property type="entry name" value="Serglycin"/>
</dbReference>
<dbReference type="RefSeq" id="XP_033799455.1">
    <property type="nucleotide sequence ID" value="XM_033943564.1"/>
</dbReference>
<proteinExistence type="predicted"/>
<dbReference type="CTD" id="5552"/>
<dbReference type="GeneID" id="117360020"/>
<accession>A0A6P8QU72</accession>